<keyword evidence="8" id="KW-1185">Reference proteome</keyword>
<evidence type="ECO:0000256" key="5">
    <source>
        <dbReference type="NCBIfam" id="TIGR02821"/>
    </source>
</evidence>
<evidence type="ECO:0000256" key="6">
    <source>
        <dbReference type="RuleBase" id="RU363068"/>
    </source>
</evidence>
<dbReference type="PANTHER" id="PTHR10061">
    <property type="entry name" value="S-FORMYLGLUTATHIONE HYDROLASE"/>
    <property type="match status" value="1"/>
</dbReference>
<comment type="function">
    <text evidence="6">Serine hydrolase involved in the detoxification of formaldehyde.</text>
</comment>
<reference evidence="7 8" key="1">
    <citation type="journal article" date="2014" name="Int. J. Syst. Evol. Microbiol.">
        <title>Listeria floridensis sp. nov., Listeria aquatica sp. nov., Listeria cornellensis sp. nov., Listeria riparia sp. nov. and Listeria grandensis sp. nov., from agricultural and natural environments.</title>
        <authorList>
            <person name="den Bakker H.C."/>
            <person name="Warchocki S."/>
            <person name="Wright E.M."/>
            <person name="Allred A.F."/>
            <person name="Ahlstrom C."/>
            <person name="Manuel C.S."/>
            <person name="Stasiewicz M.J."/>
            <person name="Burrell A."/>
            <person name="Roof S."/>
            <person name="Strawn L."/>
            <person name="Fortes E.D."/>
            <person name="Nightingale K.K."/>
            <person name="Kephart D."/>
            <person name="Wiedmann M."/>
        </authorList>
    </citation>
    <scope>NUCLEOTIDE SEQUENCE [LARGE SCALE GENOMIC DNA]</scope>
    <source>
        <strain evidence="7 8">FSL S10-1187</strain>
    </source>
</reference>
<dbReference type="GO" id="GO:0016787">
    <property type="term" value="F:hydrolase activity"/>
    <property type="evidence" value="ECO:0007669"/>
    <property type="project" value="UniProtKB-KW"/>
</dbReference>
<dbReference type="InterPro" id="IPR029058">
    <property type="entry name" value="AB_hydrolase_fold"/>
</dbReference>
<dbReference type="NCBIfam" id="TIGR02821">
    <property type="entry name" value="fghA_ester_D"/>
    <property type="match status" value="1"/>
</dbReference>
<keyword evidence="3 6" id="KW-0378">Hydrolase</keyword>
<proteinExistence type="inferred from homology"/>
<protein>
    <recommendedName>
        <fullName evidence="5 6">S-formylglutathione hydrolase</fullName>
        <ecNumber evidence="5 6">3.1.2.12</ecNumber>
    </recommendedName>
</protein>
<organism evidence="7 8">
    <name type="scientific">Listeria floridensis FSL S10-1187</name>
    <dbReference type="NCBI Taxonomy" id="1265817"/>
    <lineage>
        <taxon>Bacteria</taxon>
        <taxon>Bacillati</taxon>
        <taxon>Bacillota</taxon>
        <taxon>Bacilli</taxon>
        <taxon>Bacillales</taxon>
        <taxon>Listeriaceae</taxon>
        <taxon>Listeria</taxon>
    </lineage>
</organism>
<comment type="caution">
    <text evidence="7">The sequence shown here is derived from an EMBL/GenBank/DDBJ whole genome shotgun (WGS) entry which is preliminary data.</text>
</comment>
<name>A0ABN0RHT5_9LIST</name>
<gene>
    <name evidence="7" type="ORF">MFLO_02763</name>
</gene>
<dbReference type="Proteomes" id="UP000019249">
    <property type="component" value="Unassembled WGS sequence"/>
</dbReference>
<dbReference type="SUPFAM" id="SSF53474">
    <property type="entry name" value="alpha/beta-Hydrolases"/>
    <property type="match status" value="1"/>
</dbReference>
<dbReference type="EC" id="3.1.2.12" evidence="5 6"/>
<evidence type="ECO:0000313" key="7">
    <source>
        <dbReference type="EMBL" id="EUJ33437.1"/>
    </source>
</evidence>
<accession>A0ABN0RHT5</accession>
<sequence>MPKKPLEQLENHHSFGGTQLKYRHDSAVLDCPMTFSLFLPDTHKFPHPPLLWWLSGLSSTDDNFTHKAGAQRTAAELGIAILIPDTSPRGEHVADDPEYDLGQGAGFYLDATEAPWSEHYQMYRYLTEELSDLIKQHFTFSGKEAISGHSMGGHGALVIGLKNPTRFSSISAFAPILSPSQVPWGIRAFTNYLGKVNQISWKNWDASELIQAVTYQVPILIHQGRQDPFLAEQLDPAYFLSKTAPDYPLTYHLVDGYDHSYYFVASFIEAHLRFHAQHF</sequence>
<evidence type="ECO:0000313" key="8">
    <source>
        <dbReference type="Proteomes" id="UP000019249"/>
    </source>
</evidence>
<dbReference type="Gene3D" id="3.40.50.1820">
    <property type="entry name" value="alpha/beta hydrolase"/>
    <property type="match status" value="1"/>
</dbReference>
<evidence type="ECO:0000256" key="2">
    <source>
        <dbReference type="ARBA" id="ARBA00022487"/>
    </source>
</evidence>
<comment type="similarity">
    <text evidence="1 6">Belongs to the esterase D family.</text>
</comment>
<evidence type="ECO:0000256" key="4">
    <source>
        <dbReference type="ARBA" id="ARBA00047590"/>
    </source>
</evidence>
<dbReference type="InterPro" id="IPR000801">
    <property type="entry name" value="Esterase-like"/>
</dbReference>
<evidence type="ECO:0000256" key="1">
    <source>
        <dbReference type="ARBA" id="ARBA00005622"/>
    </source>
</evidence>
<dbReference type="Pfam" id="PF00756">
    <property type="entry name" value="Esterase"/>
    <property type="match status" value="1"/>
</dbReference>
<dbReference type="EMBL" id="AODF01000004">
    <property type="protein sequence ID" value="EUJ33437.1"/>
    <property type="molecule type" value="Genomic_DNA"/>
</dbReference>
<dbReference type="InterPro" id="IPR014186">
    <property type="entry name" value="S-formylglutathione_hydrol"/>
</dbReference>
<evidence type="ECO:0000256" key="3">
    <source>
        <dbReference type="ARBA" id="ARBA00022801"/>
    </source>
</evidence>
<comment type="catalytic activity">
    <reaction evidence="4 6">
        <text>S-formylglutathione + H2O = formate + glutathione + H(+)</text>
        <dbReference type="Rhea" id="RHEA:14961"/>
        <dbReference type="ChEBI" id="CHEBI:15377"/>
        <dbReference type="ChEBI" id="CHEBI:15378"/>
        <dbReference type="ChEBI" id="CHEBI:15740"/>
        <dbReference type="ChEBI" id="CHEBI:57688"/>
        <dbReference type="ChEBI" id="CHEBI:57925"/>
        <dbReference type="EC" id="3.1.2.12"/>
    </reaction>
</comment>
<dbReference type="PANTHER" id="PTHR10061:SF1">
    <property type="entry name" value="S-FORMYLGLUTATHIONE HYDROLASE YEIG"/>
    <property type="match status" value="1"/>
</dbReference>
<keyword evidence="2 6" id="KW-0719">Serine esterase</keyword>
<dbReference type="RefSeq" id="WP_036096148.1">
    <property type="nucleotide sequence ID" value="NZ_AODF01000004.1"/>
</dbReference>